<proteinExistence type="predicted"/>
<dbReference type="Proteomes" id="UP000321331">
    <property type="component" value="Unassembled WGS sequence"/>
</dbReference>
<name>A0A5C6SK28_FUSOC</name>
<sequence length="69" mass="8154">MPVKHQLSSCPLKSWMIDWWRYCRRTGEEGSPVTVWVRERIGAMSRLVRASGLRTLVSPFRWNQHIGQE</sequence>
<organism evidence="1 2">
    <name type="scientific">Fusarium oxysporum f. sp. cubense</name>
    <dbReference type="NCBI Taxonomy" id="61366"/>
    <lineage>
        <taxon>Eukaryota</taxon>
        <taxon>Fungi</taxon>
        <taxon>Dikarya</taxon>
        <taxon>Ascomycota</taxon>
        <taxon>Pezizomycotina</taxon>
        <taxon>Sordariomycetes</taxon>
        <taxon>Hypocreomycetidae</taxon>
        <taxon>Hypocreales</taxon>
        <taxon>Nectriaceae</taxon>
        <taxon>Fusarium</taxon>
        <taxon>Fusarium oxysporum species complex</taxon>
    </lineage>
</organism>
<gene>
    <name evidence="1" type="ORF">FocTR4_00013100</name>
</gene>
<evidence type="ECO:0000313" key="1">
    <source>
        <dbReference type="EMBL" id="TXB98991.1"/>
    </source>
</evidence>
<reference evidence="1 2" key="1">
    <citation type="submission" date="2019-07" db="EMBL/GenBank/DDBJ databases">
        <title>The First High-Quality Draft Genome Sequence of the Causal Agent of the Current Panama Disease Epidemic.</title>
        <authorList>
            <person name="Warmington R.J."/>
            <person name="Kay W."/>
            <person name="Jeffries A."/>
            <person name="Bebber D."/>
            <person name="Moore K."/>
            <person name="Studholme D.J."/>
        </authorList>
    </citation>
    <scope>NUCLEOTIDE SEQUENCE [LARGE SCALE GENOMIC DNA]</scope>
    <source>
        <strain evidence="1 2">TR4</strain>
    </source>
</reference>
<evidence type="ECO:0000313" key="2">
    <source>
        <dbReference type="Proteomes" id="UP000321331"/>
    </source>
</evidence>
<protein>
    <submittedName>
        <fullName evidence="1">Uncharacterized protein</fullName>
    </submittedName>
</protein>
<comment type="caution">
    <text evidence="1">The sequence shown here is derived from an EMBL/GenBank/DDBJ whole genome shotgun (WGS) entry which is preliminary data.</text>
</comment>
<dbReference type="EMBL" id="VMNF01000012">
    <property type="protein sequence ID" value="TXB98991.1"/>
    <property type="molecule type" value="Genomic_DNA"/>
</dbReference>
<dbReference type="AlphaFoldDB" id="A0A5C6SK28"/>
<accession>A0A5C6SK28</accession>